<evidence type="ECO:0000313" key="6">
    <source>
        <dbReference type="EMBL" id="MCJ7858621.1"/>
    </source>
</evidence>
<feature type="signal peptide" evidence="4">
    <location>
        <begin position="1"/>
        <end position="21"/>
    </location>
</feature>
<evidence type="ECO:0000256" key="4">
    <source>
        <dbReference type="SAM" id="SignalP"/>
    </source>
</evidence>
<comment type="similarity">
    <text evidence="2">Belongs to the MTB12 family.</text>
</comment>
<evidence type="ECO:0000256" key="1">
    <source>
        <dbReference type="ARBA" id="ARBA00022729"/>
    </source>
</evidence>
<gene>
    <name evidence="6" type="ORF">MUN33_07820</name>
</gene>
<reference evidence="6" key="1">
    <citation type="submission" date="2022-04" db="EMBL/GenBank/DDBJ databases">
        <title>Corynebacterium kalidii LD5P10.</title>
        <authorList>
            <person name="Sun J.Q."/>
        </authorList>
    </citation>
    <scope>NUCLEOTIDE SEQUENCE</scope>
    <source>
        <strain evidence="6">LD5P10</strain>
    </source>
</reference>
<keyword evidence="1 4" id="KW-0732">Signal</keyword>
<dbReference type="Proteomes" id="UP001139207">
    <property type="component" value="Unassembled WGS sequence"/>
</dbReference>
<proteinExistence type="inferred from homology"/>
<name>A0A9X1WHH2_9CORY</name>
<feature type="region of interest" description="Disordered" evidence="3">
    <location>
        <begin position="162"/>
        <end position="197"/>
    </location>
</feature>
<dbReference type="InterPro" id="IPR058644">
    <property type="entry name" value="Mtb12-like_C"/>
</dbReference>
<dbReference type="PROSITE" id="PS51257">
    <property type="entry name" value="PROKAR_LIPOPROTEIN"/>
    <property type="match status" value="1"/>
</dbReference>
<keyword evidence="7" id="KW-1185">Reference proteome</keyword>
<comment type="caution">
    <text evidence="6">The sequence shown here is derived from an EMBL/GenBank/DDBJ whole genome shotgun (WGS) entry which is preliminary data.</text>
</comment>
<organism evidence="6 7">
    <name type="scientific">Corynebacterium kalidii</name>
    <dbReference type="NCBI Taxonomy" id="2931982"/>
    <lineage>
        <taxon>Bacteria</taxon>
        <taxon>Bacillati</taxon>
        <taxon>Actinomycetota</taxon>
        <taxon>Actinomycetes</taxon>
        <taxon>Mycobacteriales</taxon>
        <taxon>Corynebacteriaceae</taxon>
        <taxon>Corynebacterium</taxon>
    </lineage>
</organism>
<dbReference type="AlphaFoldDB" id="A0A9X1WHH2"/>
<evidence type="ECO:0000259" key="5">
    <source>
        <dbReference type="Pfam" id="PF26580"/>
    </source>
</evidence>
<feature type="domain" description="Low molecular weight antigen MTB12-like C-terminal" evidence="5">
    <location>
        <begin position="45"/>
        <end position="155"/>
    </location>
</feature>
<sequence>MKRTRAIAAAVAITAGLSVTACSSDDEGGDTAAETTAQQTTEQTPMPTAQELGEILARAMDPGVPAPEKADTVENGEEAVELFDVMMQSQQESGATFEVVDPVLPGITPQEVMATMNLLQPDEEPVRMDGVKFVNDNGQWKLSQEWACTLVSNVAPDQVPETCAPFLGDAPAPAPEGEAPAPAPAPEGEAPAPAPAS</sequence>
<accession>A0A9X1WHH2</accession>
<evidence type="ECO:0000313" key="7">
    <source>
        <dbReference type="Proteomes" id="UP001139207"/>
    </source>
</evidence>
<feature type="region of interest" description="Disordered" evidence="3">
    <location>
        <begin position="23"/>
        <end position="46"/>
    </location>
</feature>
<protein>
    <recommendedName>
        <fullName evidence="5">Low molecular weight antigen MTB12-like C-terminal domain-containing protein</fullName>
    </recommendedName>
</protein>
<evidence type="ECO:0000256" key="3">
    <source>
        <dbReference type="SAM" id="MobiDB-lite"/>
    </source>
</evidence>
<feature type="chain" id="PRO_5040939413" description="Low molecular weight antigen MTB12-like C-terminal domain-containing protein" evidence="4">
    <location>
        <begin position="22"/>
        <end position="197"/>
    </location>
</feature>
<evidence type="ECO:0000256" key="2">
    <source>
        <dbReference type="ARBA" id="ARBA00093774"/>
    </source>
</evidence>
<feature type="compositionally biased region" description="Low complexity" evidence="3">
    <location>
        <begin position="31"/>
        <end position="46"/>
    </location>
</feature>
<feature type="compositionally biased region" description="Low complexity" evidence="3">
    <location>
        <begin position="175"/>
        <end position="191"/>
    </location>
</feature>
<dbReference type="EMBL" id="JALIEA010000012">
    <property type="protein sequence ID" value="MCJ7858621.1"/>
    <property type="molecule type" value="Genomic_DNA"/>
</dbReference>
<dbReference type="Pfam" id="PF26580">
    <property type="entry name" value="Mtb12_C"/>
    <property type="match status" value="1"/>
</dbReference>